<dbReference type="EMBL" id="JBFOLJ010000002">
    <property type="protein sequence ID" value="KAL2552716.1"/>
    <property type="molecule type" value="Genomic_DNA"/>
</dbReference>
<evidence type="ECO:0000256" key="1">
    <source>
        <dbReference type="SAM" id="MobiDB-lite"/>
    </source>
</evidence>
<evidence type="ECO:0000313" key="3">
    <source>
        <dbReference type="Proteomes" id="UP001604277"/>
    </source>
</evidence>
<dbReference type="AlphaFoldDB" id="A0ABD1WSN7"/>
<gene>
    <name evidence="2" type="ORF">Fot_06335</name>
</gene>
<organism evidence="2 3">
    <name type="scientific">Forsythia ovata</name>
    <dbReference type="NCBI Taxonomy" id="205694"/>
    <lineage>
        <taxon>Eukaryota</taxon>
        <taxon>Viridiplantae</taxon>
        <taxon>Streptophyta</taxon>
        <taxon>Embryophyta</taxon>
        <taxon>Tracheophyta</taxon>
        <taxon>Spermatophyta</taxon>
        <taxon>Magnoliopsida</taxon>
        <taxon>eudicotyledons</taxon>
        <taxon>Gunneridae</taxon>
        <taxon>Pentapetalae</taxon>
        <taxon>asterids</taxon>
        <taxon>lamiids</taxon>
        <taxon>Lamiales</taxon>
        <taxon>Oleaceae</taxon>
        <taxon>Forsythieae</taxon>
        <taxon>Forsythia</taxon>
    </lineage>
</organism>
<proteinExistence type="predicted"/>
<evidence type="ECO:0000313" key="2">
    <source>
        <dbReference type="EMBL" id="KAL2552716.1"/>
    </source>
</evidence>
<protein>
    <submittedName>
        <fullName evidence="2">WEB family protein</fullName>
    </submittedName>
</protein>
<feature type="region of interest" description="Disordered" evidence="1">
    <location>
        <begin position="60"/>
        <end position="94"/>
    </location>
</feature>
<name>A0ABD1WSN7_9LAMI</name>
<sequence length="154" mass="17637">MNEHFDLILSGKTKSNKKRFASLTKVNEVDLPFFRYWDFDYGTWQLKFSDHTDLFFSKTHNKKASPATPGFSKSSRGVAKSDTDSASLQKNPRLLVDQSPKLDTPKLVVNWRSLKLNTTPDSQYLVAIEQLGTDLLSSLLLTSQWAWQLNCDYQ</sequence>
<comment type="caution">
    <text evidence="2">The sequence shown here is derived from an EMBL/GenBank/DDBJ whole genome shotgun (WGS) entry which is preliminary data.</text>
</comment>
<accession>A0ABD1WSN7</accession>
<dbReference type="Proteomes" id="UP001604277">
    <property type="component" value="Unassembled WGS sequence"/>
</dbReference>
<keyword evidence="3" id="KW-1185">Reference proteome</keyword>
<reference evidence="3" key="1">
    <citation type="submission" date="2024-07" db="EMBL/GenBank/DDBJ databases">
        <title>Two chromosome-level genome assemblies of Korean endemic species Abeliophyllum distichum and Forsythia ovata (Oleaceae).</title>
        <authorList>
            <person name="Jang H."/>
        </authorList>
    </citation>
    <scope>NUCLEOTIDE SEQUENCE [LARGE SCALE GENOMIC DNA]</scope>
</reference>